<evidence type="ECO:0000313" key="7">
    <source>
        <dbReference type="Proteomes" id="UP001432322"/>
    </source>
</evidence>
<proteinExistence type="predicted"/>
<dbReference type="GO" id="GO:0061630">
    <property type="term" value="F:ubiquitin protein ligase activity"/>
    <property type="evidence" value="ECO:0007669"/>
    <property type="project" value="TreeGrafter"/>
</dbReference>
<evidence type="ECO:0000259" key="5">
    <source>
        <dbReference type="PROSITE" id="PS50089"/>
    </source>
</evidence>
<dbReference type="GO" id="GO:0008270">
    <property type="term" value="F:zinc ion binding"/>
    <property type="evidence" value="ECO:0007669"/>
    <property type="project" value="UniProtKB-KW"/>
</dbReference>
<feature type="domain" description="RING-type" evidence="5">
    <location>
        <begin position="159"/>
        <end position="200"/>
    </location>
</feature>
<dbReference type="Pfam" id="PF13639">
    <property type="entry name" value="zf-RING_2"/>
    <property type="match status" value="1"/>
</dbReference>
<dbReference type="Gene3D" id="3.30.40.10">
    <property type="entry name" value="Zinc/RING finger domain, C3HC4 (zinc finger)"/>
    <property type="match status" value="1"/>
</dbReference>
<keyword evidence="2 4" id="KW-0863">Zinc-finger</keyword>
<dbReference type="Proteomes" id="UP001432322">
    <property type="component" value="Unassembled WGS sequence"/>
</dbReference>
<evidence type="ECO:0000256" key="1">
    <source>
        <dbReference type="ARBA" id="ARBA00022723"/>
    </source>
</evidence>
<keyword evidence="7" id="KW-1185">Reference proteome</keyword>
<dbReference type="SUPFAM" id="SSF57850">
    <property type="entry name" value="RING/U-box"/>
    <property type="match status" value="1"/>
</dbReference>
<reference evidence="6" key="1">
    <citation type="submission" date="2023-10" db="EMBL/GenBank/DDBJ databases">
        <title>Genome assembly of Pristionchus species.</title>
        <authorList>
            <person name="Yoshida K."/>
            <person name="Sommer R.J."/>
        </authorList>
    </citation>
    <scope>NUCLEOTIDE SEQUENCE</scope>
    <source>
        <strain evidence="6">RS5133</strain>
    </source>
</reference>
<accession>A0AAV5W5T1</accession>
<gene>
    <name evidence="6" type="ORF">PFISCL1PPCAC_18616</name>
</gene>
<evidence type="ECO:0000256" key="4">
    <source>
        <dbReference type="PROSITE-ProRule" id="PRU00175"/>
    </source>
</evidence>
<dbReference type="AlphaFoldDB" id="A0AAV5W5T1"/>
<dbReference type="EMBL" id="BTSY01000005">
    <property type="protein sequence ID" value="GMT27319.1"/>
    <property type="molecule type" value="Genomic_DNA"/>
</dbReference>
<dbReference type="SMART" id="SM00184">
    <property type="entry name" value="RING"/>
    <property type="match status" value="1"/>
</dbReference>
<name>A0AAV5W5T1_9BILA</name>
<evidence type="ECO:0000313" key="6">
    <source>
        <dbReference type="EMBL" id="GMT27319.1"/>
    </source>
</evidence>
<sequence>MMLGIPGFIPRMDLPFFMTPQLGSSSMQHQHNLPAPQPPTLTGPPPPAFVDLPLDNSLISRGHIFAGRGLDAISASVGASAAAAAVAGDVTRMGEHDQLFARMLHFSDNLQASREIHMLMTNGLAAGGESAPVGATQNDIDKHTTKSKWRCSGDEVDPCTVCMCEFEEDDEVRSLPCAHAFHSRCIDRWLSYNKKCPNCRVDLDRNASPTGSSSAAAPDVAAAAAAQAAAAADAAIAAAAAAVAANPVVDIDNDILENAPWNERAREALGTSEEVTVNTSMALPVVSAAVSANTGL</sequence>
<dbReference type="GO" id="GO:0006511">
    <property type="term" value="P:ubiquitin-dependent protein catabolic process"/>
    <property type="evidence" value="ECO:0007669"/>
    <property type="project" value="TreeGrafter"/>
</dbReference>
<dbReference type="InterPro" id="IPR051834">
    <property type="entry name" value="RING_finger_E3_ligase"/>
</dbReference>
<dbReference type="PANTHER" id="PTHR45931">
    <property type="entry name" value="SI:CH211-59O9.10"/>
    <property type="match status" value="1"/>
</dbReference>
<dbReference type="GO" id="GO:0005634">
    <property type="term" value="C:nucleus"/>
    <property type="evidence" value="ECO:0007669"/>
    <property type="project" value="TreeGrafter"/>
</dbReference>
<keyword evidence="3" id="KW-0862">Zinc</keyword>
<dbReference type="InterPro" id="IPR001841">
    <property type="entry name" value="Znf_RING"/>
</dbReference>
<dbReference type="PROSITE" id="PS50089">
    <property type="entry name" value="ZF_RING_2"/>
    <property type="match status" value="1"/>
</dbReference>
<protein>
    <recommendedName>
        <fullName evidence="5">RING-type domain-containing protein</fullName>
    </recommendedName>
</protein>
<dbReference type="InterPro" id="IPR013083">
    <property type="entry name" value="Znf_RING/FYVE/PHD"/>
</dbReference>
<organism evidence="6 7">
    <name type="scientific">Pristionchus fissidentatus</name>
    <dbReference type="NCBI Taxonomy" id="1538716"/>
    <lineage>
        <taxon>Eukaryota</taxon>
        <taxon>Metazoa</taxon>
        <taxon>Ecdysozoa</taxon>
        <taxon>Nematoda</taxon>
        <taxon>Chromadorea</taxon>
        <taxon>Rhabditida</taxon>
        <taxon>Rhabditina</taxon>
        <taxon>Diplogasteromorpha</taxon>
        <taxon>Diplogasteroidea</taxon>
        <taxon>Neodiplogasteridae</taxon>
        <taxon>Pristionchus</taxon>
    </lineage>
</organism>
<comment type="caution">
    <text evidence="6">The sequence shown here is derived from an EMBL/GenBank/DDBJ whole genome shotgun (WGS) entry which is preliminary data.</text>
</comment>
<evidence type="ECO:0000256" key="3">
    <source>
        <dbReference type="ARBA" id="ARBA00022833"/>
    </source>
</evidence>
<evidence type="ECO:0000256" key="2">
    <source>
        <dbReference type="ARBA" id="ARBA00022771"/>
    </source>
</evidence>
<keyword evidence="1" id="KW-0479">Metal-binding</keyword>
<dbReference type="PANTHER" id="PTHR45931:SF3">
    <property type="entry name" value="RING ZINC FINGER-CONTAINING PROTEIN"/>
    <property type="match status" value="1"/>
</dbReference>